<reference evidence="2" key="1">
    <citation type="submission" date="2022-10" db="EMBL/GenBank/DDBJ databases">
        <title>The WGS of Solirubrobacter sp. CPCC 204708.</title>
        <authorList>
            <person name="Jiang Z."/>
        </authorList>
    </citation>
    <scope>NUCLEOTIDE SEQUENCE</scope>
    <source>
        <strain evidence="2">CPCC 204708</strain>
    </source>
</reference>
<accession>A0ABT4RH67</accession>
<keyword evidence="1" id="KW-0812">Transmembrane</keyword>
<evidence type="ECO:0008006" key="4">
    <source>
        <dbReference type="Google" id="ProtNLM"/>
    </source>
</evidence>
<feature type="transmembrane region" description="Helical" evidence="1">
    <location>
        <begin position="38"/>
        <end position="56"/>
    </location>
</feature>
<gene>
    <name evidence="2" type="ORF">OJ962_10320</name>
</gene>
<dbReference type="EMBL" id="JAPCID010000012">
    <property type="protein sequence ID" value="MDA0137895.1"/>
    <property type="molecule type" value="Genomic_DNA"/>
</dbReference>
<evidence type="ECO:0000313" key="2">
    <source>
        <dbReference type="EMBL" id="MDA0137895.1"/>
    </source>
</evidence>
<comment type="caution">
    <text evidence="2">The sequence shown here is derived from an EMBL/GenBank/DDBJ whole genome shotgun (WGS) entry which is preliminary data.</text>
</comment>
<dbReference type="RefSeq" id="WP_202952795.1">
    <property type="nucleotide sequence ID" value="NZ_JAPCID010000012.1"/>
</dbReference>
<evidence type="ECO:0000313" key="3">
    <source>
        <dbReference type="Proteomes" id="UP001147700"/>
    </source>
</evidence>
<protein>
    <recommendedName>
        <fullName evidence="4">Tat pathway signal protein</fullName>
    </recommendedName>
</protein>
<keyword evidence="3" id="KW-1185">Reference proteome</keyword>
<organism evidence="2 3">
    <name type="scientific">Solirubrobacter deserti</name>
    <dbReference type="NCBI Taxonomy" id="2282478"/>
    <lineage>
        <taxon>Bacteria</taxon>
        <taxon>Bacillati</taxon>
        <taxon>Actinomycetota</taxon>
        <taxon>Thermoleophilia</taxon>
        <taxon>Solirubrobacterales</taxon>
        <taxon>Solirubrobacteraceae</taxon>
        <taxon>Solirubrobacter</taxon>
    </lineage>
</organism>
<keyword evidence="1" id="KW-1133">Transmembrane helix</keyword>
<dbReference type="Proteomes" id="UP001147700">
    <property type="component" value="Unassembled WGS sequence"/>
</dbReference>
<keyword evidence="1" id="KW-0472">Membrane</keyword>
<sequence>MKLEDRLSPLQPHEPTDEEIARLLTIADRRTRRRRTRIAGIAVAATATASITFAALPSEQAPTTVAAILTSTAQTAAEQDAPAPWTGYRYLESIDRRETATHTIEATERWWSDSEWQGRRTTTTKLVSGTITAPEIPRKARERMTPEQLAQWEASRRGYAQSVLKPREFNTPEDIPNLYGDAGLAKVPLNELPTDPDALGKLLFQAHEDGRWSPGGGWDPAADRAAYQVLRDIVLLLARANVTPDQRAALITVLSHYDGATPLPEAVDRRGRSGRGVTIGGVTIIFDPDTSELLEWSERGQTETFLAAGRVTRIGELP</sequence>
<name>A0ABT4RH67_9ACTN</name>
<evidence type="ECO:0000256" key="1">
    <source>
        <dbReference type="SAM" id="Phobius"/>
    </source>
</evidence>
<proteinExistence type="predicted"/>